<dbReference type="PANTHER" id="PTHR33840">
    <property type="match status" value="1"/>
</dbReference>
<accession>A0A2G1QM43</accession>
<dbReference type="InterPro" id="IPR029058">
    <property type="entry name" value="AB_hydrolase_fold"/>
</dbReference>
<dbReference type="Pfam" id="PF09994">
    <property type="entry name" value="T6SS_Tle1-like_cat"/>
    <property type="match status" value="1"/>
</dbReference>
<dbReference type="SUPFAM" id="SSF53474">
    <property type="entry name" value="alpha/beta-Hydrolases"/>
    <property type="match status" value="1"/>
</dbReference>
<organism evidence="2 3">
    <name type="scientific">Zhengella mangrovi</name>
    <dbReference type="NCBI Taxonomy" id="1982044"/>
    <lineage>
        <taxon>Bacteria</taxon>
        <taxon>Pseudomonadati</taxon>
        <taxon>Pseudomonadota</taxon>
        <taxon>Alphaproteobacteria</taxon>
        <taxon>Hyphomicrobiales</taxon>
        <taxon>Notoacmeibacteraceae</taxon>
        <taxon>Zhengella</taxon>
    </lineage>
</organism>
<evidence type="ECO:0000313" key="3">
    <source>
        <dbReference type="Proteomes" id="UP000221168"/>
    </source>
</evidence>
<comment type="caution">
    <text evidence="2">The sequence shown here is derived from an EMBL/GenBank/DDBJ whole genome shotgun (WGS) entry which is preliminary data.</text>
</comment>
<evidence type="ECO:0000313" key="2">
    <source>
        <dbReference type="EMBL" id="PHP66520.1"/>
    </source>
</evidence>
<reference evidence="2 3" key="1">
    <citation type="submission" date="2017-10" db="EMBL/GenBank/DDBJ databases">
        <title>Sedimentibacterium mangrovi gen. nov., sp. nov., a novel member of family Phyllobacteriacea isolated from mangrove sediment.</title>
        <authorList>
            <person name="Liao H."/>
            <person name="Tian Y."/>
        </authorList>
    </citation>
    <scope>NUCLEOTIDE SEQUENCE [LARGE SCALE GENOMIC DNA]</scope>
    <source>
        <strain evidence="2 3">X9-2-2</strain>
    </source>
</reference>
<name>A0A2G1QM43_9HYPH</name>
<dbReference type="OrthoDB" id="4378831at2"/>
<sequence length="394" mass="44775">MPRNLVLLLDGTSNEVKADLTNVLKLYRICDHSRKQRVFYHPGVGTISLVSDWSPIAQRTMSVFGLATGWGLDENILEAYQYLVNNYQEGDRIFLFGFSRGAYTARALAGLIHLIGLIEPDQANLTRYALKAYKRANYENELEIAWHFRRIIGGRRVPIHFLGVWDTVASVFTRSGAFRLPSLAYLPYTKKNPSVRVFRQAAAIDERRSMFRLYKWTDGQLFKPDPFQEGEDPQDQLTVWFAGDHSDVGGGYAEKESQLAKYPLIWMTREAEAHGLEVRQSVFAHLALGKPLAGSEHYYVEPNPTGPTHNSLTSFWWPFEIVPKRLKWRRFPAKSESAGLYLPLGERRKIEDGSSLHNSVVQRMAKGYAPVNLPEHYLIAGQIEEKTPSDGANT</sequence>
<dbReference type="InterPro" id="IPR018712">
    <property type="entry name" value="Tle1-like_cat"/>
</dbReference>
<dbReference type="RefSeq" id="WP_099306706.1">
    <property type="nucleotide sequence ID" value="NZ_PDVP01000007.1"/>
</dbReference>
<dbReference type="AlphaFoldDB" id="A0A2G1QM43"/>
<evidence type="ECO:0000259" key="1">
    <source>
        <dbReference type="Pfam" id="PF09994"/>
    </source>
</evidence>
<dbReference type="PANTHER" id="PTHR33840:SF1">
    <property type="entry name" value="TLE1 PHOSPHOLIPASE DOMAIN-CONTAINING PROTEIN"/>
    <property type="match status" value="1"/>
</dbReference>
<protein>
    <recommendedName>
        <fullName evidence="1">T6SS Phospholipase effector Tle1-like catalytic domain-containing protein</fullName>
    </recommendedName>
</protein>
<dbReference type="EMBL" id="PDVP01000007">
    <property type="protein sequence ID" value="PHP66520.1"/>
    <property type="molecule type" value="Genomic_DNA"/>
</dbReference>
<dbReference type="Proteomes" id="UP000221168">
    <property type="component" value="Unassembled WGS sequence"/>
</dbReference>
<keyword evidence="3" id="KW-1185">Reference proteome</keyword>
<proteinExistence type="predicted"/>
<feature type="domain" description="T6SS Phospholipase effector Tle1-like catalytic" evidence="1">
    <location>
        <begin position="3"/>
        <end position="270"/>
    </location>
</feature>
<gene>
    <name evidence="2" type="ORF">CSC94_12565</name>
</gene>